<dbReference type="GO" id="GO:0071973">
    <property type="term" value="P:bacterial-type flagellum-dependent cell motility"/>
    <property type="evidence" value="ECO:0007669"/>
    <property type="project" value="InterPro"/>
</dbReference>
<keyword evidence="8 9" id="KW-0998">Cell outer membrane</keyword>
<proteinExistence type="inferred from homology"/>
<evidence type="ECO:0000256" key="1">
    <source>
        <dbReference type="ARBA" id="ARBA00002591"/>
    </source>
</evidence>
<keyword evidence="5 9" id="KW-0732">Signal</keyword>
<keyword evidence="6 9" id="KW-0472">Membrane</keyword>
<keyword evidence="12" id="KW-1185">Reference proteome</keyword>
<dbReference type="OrthoDB" id="9789463at2"/>
<dbReference type="PANTHER" id="PTHR34933">
    <property type="entry name" value="FLAGELLAR L-RING PROTEIN"/>
    <property type="match status" value="1"/>
</dbReference>
<dbReference type="GO" id="GO:0009279">
    <property type="term" value="C:cell outer membrane"/>
    <property type="evidence" value="ECO:0007669"/>
    <property type="project" value="UniProtKB-SubCell"/>
</dbReference>
<reference evidence="11 12" key="1">
    <citation type="submission" date="2019-01" db="EMBL/GenBank/DDBJ databases">
        <authorList>
            <person name="Chen W.-M."/>
        </authorList>
    </citation>
    <scope>NUCLEOTIDE SEQUENCE [LARGE SCALE GENOMIC DNA]</scope>
    <source>
        <strain evidence="11 12">CCP-18</strain>
    </source>
</reference>
<name>A0A437LCP7_9BURK</name>
<dbReference type="AlphaFoldDB" id="A0A437LCP7"/>
<comment type="subcellular location">
    <subcellularLocation>
        <location evidence="9">Cell outer membrane</location>
        <topology evidence="9">Lipid-anchor</topology>
    </subcellularLocation>
    <subcellularLocation>
        <location evidence="9">Bacterial flagellum basal body</location>
    </subcellularLocation>
    <subcellularLocation>
        <location evidence="2">Membrane</location>
    </subcellularLocation>
</comment>
<evidence type="ECO:0000256" key="7">
    <source>
        <dbReference type="ARBA" id="ARBA00023143"/>
    </source>
</evidence>
<comment type="subunit">
    <text evidence="4 9">The basal body constitutes a major portion of the flagellar organelle and consists of four rings (L,P,S, and M) mounted on a central rod.</text>
</comment>
<keyword evidence="7 9" id="KW-0975">Bacterial flagellum</keyword>
<organism evidence="11 12">
    <name type="scientific">Inhella crocodyli</name>
    <dbReference type="NCBI Taxonomy" id="2499851"/>
    <lineage>
        <taxon>Bacteria</taxon>
        <taxon>Pseudomonadati</taxon>
        <taxon>Pseudomonadota</taxon>
        <taxon>Betaproteobacteria</taxon>
        <taxon>Burkholderiales</taxon>
        <taxon>Sphaerotilaceae</taxon>
        <taxon>Inhella</taxon>
    </lineage>
</organism>
<protein>
    <recommendedName>
        <fullName evidence="9">Flagellar L-ring protein</fullName>
    </recommendedName>
    <alternativeName>
        <fullName evidence="9">Basal body L-ring protein</fullName>
    </alternativeName>
</protein>
<dbReference type="PRINTS" id="PR01008">
    <property type="entry name" value="FLGLRINGFLGH"/>
</dbReference>
<evidence type="ECO:0000256" key="4">
    <source>
        <dbReference type="ARBA" id="ARBA00011439"/>
    </source>
</evidence>
<dbReference type="Pfam" id="PF02107">
    <property type="entry name" value="FlgH"/>
    <property type="match status" value="1"/>
</dbReference>
<keyword evidence="11" id="KW-0282">Flagellum</keyword>
<evidence type="ECO:0000313" key="12">
    <source>
        <dbReference type="Proteomes" id="UP000288587"/>
    </source>
</evidence>
<evidence type="ECO:0000256" key="5">
    <source>
        <dbReference type="ARBA" id="ARBA00022729"/>
    </source>
</evidence>
<keyword evidence="11" id="KW-0969">Cilium</keyword>
<accession>A0A437LCP7</accession>
<dbReference type="GO" id="GO:0003774">
    <property type="term" value="F:cytoskeletal motor activity"/>
    <property type="evidence" value="ECO:0007669"/>
    <property type="project" value="InterPro"/>
</dbReference>
<feature type="compositionally biased region" description="Polar residues" evidence="10">
    <location>
        <begin position="115"/>
        <end position="133"/>
    </location>
</feature>
<dbReference type="InterPro" id="IPR000527">
    <property type="entry name" value="Flag_Lring"/>
</dbReference>
<evidence type="ECO:0000256" key="10">
    <source>
        <dbReference type="SAM" id="MobiDB-lite"/>
    </source>
</evidence>
<evidence type="ECO:0000313" key="11">
    <source>
        <dbReference type="EMBL" id="RVT83132.1"/>
    </source>
</evidence>
<dbReference type="GO" id="GO:0009427">
    <property type="term" value="C:bacterial-type flagellum basal body, distal rod, L ring"/>
    <property type="evidence" value="ECO:0007669"/>
    <property type="project" value="InterPro"/>
</dbReference>
<dbReference type="Proteomes" id="UP000288587">
    <property type="component" value="Unassembled WGS sequence"/>
</dbReference>
<comment type="caution">
    <text evidence="11">The sequence shown here is derived from an EMBL/GenBank/DDBJ whole genome shotgun (WGS) entry which is preliminary data.</text>
</comment>
<dbReference type="RefSeq" id="WP_127684112.1">
    <property type="nucleotide sequence ID" value="NZ_SACM01000005.1"/>
</dbReference>
<evidence type="ECO:0000256" key="2">
    <source>
        <dbReference type="ARBA" id="ARBA00004370"/>
    </source>
</evidence>
<dbReference type="HAMAP" id="MF_00415">
    <property type="entry name" value="FlgH"/>
    <property type="match status" value="1"/>
</dbReference>
<comment type="similarity">
    <text evidence="3 9">Belongs to the FlgH family.</text>
</comment>
<dbReference type="EMBL" id="SACM01000005">
    <property type="protein sequence ID" value="RVT83132.1"/>
    <property type="molecule type" value="Genomic_DNA"/>
</dbReference>
<gene>
    <name evidence="9" type="primary">flgH</name>
    <name evidence="11" type="ORF">EOD73_16395</name>
</gene>
<evidence type="ECO:0000256" key="9">
    <source>
        <dbReference type="HAMAP-Rule" id="MF_00415"/>
    </source>
</evidence>
<keyword evidence="9" id="KW-0449">Lipoprotein</keyword>
<feature type="region of interest" description="Disordered" evidence="10">
    <location>
        <begin position="109"/>
        <end position="133"/>
    </location>
</feature>
<dbReference type="PROSITE" id="PS51257">
    <property type="entry name" value="PROKAR_LIPOPROTEIN"/>
    <property type="match status" value="1"/>
</dbReference>
<comment type="function">
    <text evidence="1 9">Assembles around the rod to form the L-ring and probably protects the motor/basal body from shearing forces during rotation.</text>
</comment>
<sequence>MKRLALLLLPLATGCSSMLDPRVDMDPPPVVNLPAMAQPIANNGAIYQATSYRPLFEQHRARLVGDTLTIAIAEKISASQSSTSKTDRSGALKAEVTGVPLIKPNSFANGRATAGATSSNVTEGKGSNENSNEFSGTITAVVVGVLPNGHLLITAEKQIGVNNNVDVLRFSGQVDPRAIQAGNSVASTAVANVRIEQRGRGTAEGLHGIGWLSRFFLSLSPT</sequence>
<evidence type="ECO:0000256" key="8">
    <source>
        <dbReference type="ARBA" id="ARBA00023237"/>
    </source>
</evidence>
<dbReference type="PANTHER" id="PTHR34933:SF3">
    <property type="entry name" value="FLAGELLAR L-RING PROTEIN"/>
    <property type="match status" value="1"/>
</dbReference>
<keyword evidence="11" id="KW-0966">Cell projection</keyword>
<evidence type="ECO:0000256" key="6">
    <source>
        <dbReference type="ARBA" id="ARBA00023136"/>
    </source>
</evidence>
<evidence type="ECO:0000256" key="3">
    <source>
        <dbReference type="ARBA" id="ARBA00006929"/>
    </source>
</evidence>